<name>D6PI55_9CAUD</name>
<dbReference type="KEGG" id="vg:54998863"/>
<keyword evidence="2" id="KW-1185">Reference proteome</keyword>
<sequence>MDSYESFECQTDQDHYDWETNYRRDYIDGDKYSLLASMCEMFDDKKEAWNDIRRRERLEQACYCQ</sequence>
<organism evidence="1 2">
    <name type="scientific">uncultured phage MedDCM-OCT-S05-C849</name>
    <dbReference type="NCBI Taxonomy" id="743565"/>
    <lineage>
        <taxon>Viruses</taxon>
        <taxon>Duplodnaviria</taxon>
        <taxon>Heunggongvirae</taxon>
        <taxon>Uroviricota</taxon>
        <taxon>Caudoviricetes</taxon>
        <taxon>Autographivirales</taxon>
        <taxon>Pagavirus</taxon>
        <taxon>Pagavirus S05C849</taxon>
    </lineage>
</organism>
<protein>
    <submittedName>
        <fullName evidence="1">Uncharacterized protein</fullName>
    </submittedName>
</protein>
<proteinExistence type="predicted"/>
<dbReference type="GeneID" id="54998863"/>
<evidence type="ECO:0000313" key="1">
    <source>
        <dbReference type="EMBL" id="ADD95406.1"/>
    </source>
</evidence>
<evidence type="ECO:0000313" key="2">
    <source>
        <dbReference type="Proteomes" id="UP000523591"/>
    </source>
</evidence>
<dbReference type="EMBL" id="GU943068">
    <property type="protein sequence ID" value="ADD95406.1"/>
    <property type="molecule type" value="Genomic_DNA"/>
</dbReference>
<dbReference type="RefSeq" id="YP_009807970.1">
    <property type="nucleotide sequence ID" value="NC_048033.1"/>
</dbReference>
<reference evidence="1 2" key="1">
    <citation type="journal article" date="2010" name="ISME J.">
        <title>Metagenome of the Mediterranean deep chlorophyll maximum studied by direct and fosmid library 454 pyrosequencing.</title>
        <authorList>
            <person name="Ghai R."/>
            <person name="Martin-Cuadrado A.B."/>
            <person name="Molto A.G."/>
            <person name="Heredia I.G."/>
            <person name="Cabrera R."/>
            <person name="Martin J."/>
            <person name="Verdu M."/>
            <person name="Deschamps P."/>
            <person name="Moreira D."/>
            <person name="Lopez-Garcia P."/>
            <person name="Mira A."/>
            <person name="Rodriguez-Valera F."/>
        </authorList>
    </citation>
    <scope>NUCLEOTIDE SEQUENCE [LARGE SCALE GENOMIC DNA]</scope>
</reference>
<accession>D6PI55</accession>
<dbReference type="Proteomes" id="UP000523591">
    <property type="component" value="Segment"/>
</dbReference>